<name>A0AAV4H106_9GAST</name>
<evidence type="ECO:0000313" key="2">
    <source>
        <dbReference type="Proteomes" id="UP000762676"/>
    </source>
</evidence>
<protein>
    <submittedName>
        <fullName evidence="1">Uncharacterized protein</fullName>
    </submittedName>
</protein>
<evidence type="ECO:0000313" key="1">
    <source>
        <dbReference type="EMBL" id="GFR91838.1"/>
    </source>
</evidence>
<comment type="caution">
    <text evidence="1">The sequence shown here is derived from an EMBL/GenBank/DDBJ whole genome shotgun (WGS) entry which is preliminary data.</text>
</comment>
<accession>A0AAV4H106</accession>
<proteinExistence type="predicted"/>
<gene>
    <name evidence="1" type="ORF">ElyMa_004338300</name>
</gene>
<keyword evidence="2" id="KW-1185">Reference proteome</keyword>
<dbReference type="AlphaFoldDB" id="A0AAV4H106"/>
<dbReference type="Proteomes" id="UP000762676">
    <property type="component" value="Unassembled WGS sequence"/>
</dbReference>
<reference evidence="1 2" key="1">
    <citation type="journal article" date="2021" name="Elife">
        <title>Chloroplast acquisition without the gene transfer in kleptoplastic sea slugs, Plakobranchus ocellatus.</title>
        <authorList>
            <person name="Maeda T."/>
            <person name="Takahashi S."/>
            <person name="Yoshida T."/>
            <person name="Shimamura S."/>
            <person name="Takaki Y."/>
            <person name="Nagai Y."/>
            <person name="Toyoda A."/>
            <person name="Suzuki Y."/>
            <person name="Arimoto A."/>
            <person name="Ishii H."/>
            <person name="Satoh N."/>
            <person name="Nishiyama T."/>
            <person name="Hasebe M."/>
            <person name="Maruyama T."/>
            <person name="Minagawa J."/>
            <person name="Obokata J."/>
            <person name="Shigenobu S."/>
        </authorList>
    </citation>
    <scope>NUCLEOTIDE SEQUENCE [LARGE SCALE GENOMIC DNA]</scope>
</reference>
<sequence>MAETTIIPVELKKLVSWRVSQKDDNSTDGLVQKFMAAALTPRKVMPLDIVDLRKTQRRVATLLGQPQRLTATVNDRPRGRNIPTLCYVYRKGNSHGDTVRAESVEQRNGGVCSKSNSVERTKGRAAKCNSCVLSWYRVKSKL</sequence>
<organism evidence="1 2">
    <name type="scientific">Elysia marginata</name>
    <dbReference type="NCBI Taxonomy" id="1093978"/>
    <lineage>
        <taxon>Eukaryota</taxon>
        <taxon>Metazoa</taxon>
        <taxon>Spiralia</taxon>
        <taxon>Lophotrochozoa</taxon>
        <taxon>Mollusca</taxon>
        <taxon>Gastropoda</taxon>
        <taxon>Heterobranchia</taxon>
        <taxon>Euthyneura</taxon>
        <taxon>Panpulmonata</taxon>
        <taxon>Sacoglossa</taxon>
        <taxon>Placobranchoidea</taxon>
        <taxon>Plakobranchidae</taxon>
        <taxon>Elysia</taxon>
    </lineage>
</organism>
<dbReference type="EMBL" id="BMAT01008746">
    <property type="protein sequence ID" value="GFR91838.1"/>
    <property type="molecule type" value="Genomic_DNA"/>
</dbReference>